<dbReference type="InterPro" id="IPR032466">
    <property type="entry name" value="Metal_Hydrolase"/>
</dbReference>
<dbReference type="GO" id="GO:0016787">
    <property type="term" value="F:hydrolase activity"/>
    <property type="evidence" value="ECO:0007669"/>
    <property type="project" value="UniProtKB-KW"/>
</dbReference>
<name>A0A7W9SKP9_ARMRO</name>
<feature type="domain" description="Amidohydrolase-related" evidence="1">
    <location>
        <begin position="233"/>
        <end position="376"/>
    </location>
</feature>
<protein>
    <submittedName>
        <fullName evidence="2">Putative TIM-barrel fold metal-dependent hydrolase</fullName>
    </submittedName>
</protein>
<dbReference type="SUPFAM" id="SSF51556">
    <property type="entry name" value="Metallo-dependent hydrolases"/>
    <property type="match status" value="1"/>
</dbReference>
<dbReference type="PANTHER" id="PTHR43383">
    <property type="entry name" value="NODULIN 6"/>
    <property type="match status" value="1"/>
</dbReference>
<evidence type="ECO:0000313" key="2">
    <source>
        <dbReference type="EMBL" id="MBB6048396.1"/>
    </source>
</evidence>
<dbReference type="Pfam" id="PF04909">
    <property type="entry name" value="Amidohydro_2"/>
    <property type="match status" value="1"/>
</dbReference>
<evidence type="ECO:0000313" key="3">
    <source>
        <dbReference type="Proteomes" id="UP000520814"/>
    </source>
</evidence>
<evidence type="ECO:0000259" key="1">
    <source>
        <dbReference type="Pfam" id="PF04909"/>
    </source>
</evidence>
<organism evidence="2 3">
    <name type="scientific">Armatimonas rosea</name>
    <dbReference type="NCBI Taxonomy" id="685828"/>
    <lineage>
        <taxon>Bacteria</taxon>
        <taxon>Bacillati</taxon>
        <taxon>Armatimonadota</taxon>
        <taxon>Armatimonadia</taxon>
        <taxon>Armatimonadales</taxon>
        <taxon>Armatimonadaceae</taxon>
        <taxon>Armatimonas</taxon>
    </lineage>
</organism>
<keyword evidence="2" id="KW-0378">Hydrolase</keyword>
<dbReference type="Proteomes" id="UP000520814">
    <property type="component" value="Unassembled WGS sequence"/>
</dbReference>
<keyword evidence="3" id="KW-1185">Reference proteome</keyword>
<dbReference type="InterPro" id="IPR006680">
    <property type="entry name" value="Amidohydro-rel"/>
</dbReference>
<dbReference type="Gene3D" id="3.20.20.140">
    <property type="entry name" value="Metal-dependent hydrolases"/>
    <property type="match status" value="1"/>
</dbReference>
<comment type="caution">
    <text evidence="2">The sequence shown here is derived from an EMBL/GenBank/DDBJ whole genome shotgun (WGS) entry which is preliminary data.</text>
</comment>
<accession>A0A7W9SKP9</accession>
<dbReference type="PANTHER" id="PTHR43383:SF2">
    <property type="entry name" value="AMIDOHYDROLASE 2 FAMILY PROTEIN"/>
    <property type="match status" value="1"/>
</dbReference>
<dbReference type="EMBL" id="JACHGW010000001">
    <property type="protein sequence ID" value="MBB6048396.1"/>
    <property type="molecule type" value="Genomic_DNA"/>
</dbReference>
<sequence>MTDLSAFIAATPLADTHEHLHSEEKFLAESPDVLQDLFDHYTQADLRVAGATPEALKKLTDASDPDLAGRFLGVRAAWEAIQHTGYGQAVRLTAKRVYGLDELVPEALPAAQKIAESFRRPGERLRLLRDIANLSYVQIDDFRWECTPSDDGFFQYDISVVGLVQGNVPEGCTTPDAVREHIGARFAQWAPKAIAIKSQHAYNRTLLWQARTDSEIAPLLGKTEHTESEKLALGDWMFSRCIEEATRHELPIKIHTGYYAGHSYMPIERVPSGLLTGLLRAYPAARFVLMHTSYPYGHEQIALAKHFPNVFLDLCWAWSIDPYATRDFVRHAIHAVPANKLFAFGGDSFWPNVAVSYAFQARTWLTRALQAEVDEALLTEKQAIAVAGRWMGGNQAACFNLPQ</sequence>
<reference evidence="2 3" key="1">
    <citation type="submission" date="2020-08" db="EMBL/GenBank/DDBJ databases">
        <title>Genomic Encyclopedia of Type Strains, Phase IV (KMG-IV): sequencing the most valuable type-strain genomes for metagenomic binning, comparative biology and taxonomic classification.</title>
        <authorList>
            <person name="Goeker M."/>
        </authorList>
    </citation>
    <scope>NUCLEOTIDE SEQUENCE [LARGE SCALE GENOMIC DNA]</scope>
    <source>
        <strain evidence="2 3">DSM 23562</strain>
    </source>
</reference>
<proteinExistence type="predicted"/>
<dbReference type="RefSeq" id="WP_184191950.1">
    <property type="nucleotide sequence ID" value="NZ_JACHGW010000001.1"/>
</dbReference>
<gene>
    <name evidence="2" type="ORF">HNQ39_000158</name>
</gene>
<dbReference type="AlphaFoldDB" id="A0A7W9SKP9"/>